<reference evidence="2" key="1">
    <citation type="journal article" date="2019" name="Int. J. Syst. Evol. Microbiol.">
        <title>The Global Catalogue of Microorganisms (GCM) 10K type strain sequencing project: providing services to taxonomists for standard genome sequencing and annotation.</title>
        <authorList>
            <consortium name="The Broad Institute Genomics Platform"/>
            <consortium name="The Broad Institute Genome Sequencing Center for Infectious Disease"/>
            <person name="Wu L."/>
            <person name="Ma J."/>
        </authorList>
    </citation>
    <scope>NUCLEOTIDE SEQUENCE [LARGE SCALE GENOMIC DNA]</scope>
    <source>
        <strain evidence="2">JCM 16603</strain>
    </source>
</reference>
<gene>
    <name evidence="1" type="ORF">GCM10022211_05070</name>
</gene>
<sequence length="69" mass="7556">MGALLSRAKLRKGEVVDTALRRNEPREAQPVRAGTIHMTDIATMISTSEIANIHRTTPSWRAPVTCSAL</sequence>
<proteinExistence type="predicted"/>
<evidence type="ECO:0000313" key="1">
    <source>
        <dbReference type="EMBL" id="GAA3998356.1"/>
    </source>
</evidence>
<dbReference type="Proteomes" id="UP001501310">
    <property type="component" value="Unassembled WGS sequence"/>
</dbReference>
<evidence type="ECO:0000313" key="2">
    <source>
        <dbReference type="Proteomes" id="UP001501310"/>
    </source>
</evidence>
<keyword evidence="2" id="KW-1185">Reference proteome</keyword>
<organism evidence="1 2">
    <name type="scientific">Sphingomonas humi</name>
    <dbReference type="NCBI Taxonomy" id="335630"/>
    <lineage>
        <taxon>Bacteria</taxon>
        <taxon>Pseudomonadati</taxon>
        <taxon>Pseudomonadota</taxon>
        <taxon>Alphaproteobacteria</taxon>
        <taxon>Sphingomonadales</taxon>
        <taxon>Sphingomonadaceae</taxon>
        <taxon>Sphingomonas</taxon>
    </lineage>
</organism>
<name>A0ABP7RJ58_9SPHN</name>
<accession>A0ABP7RJ58</accession>
<dbReference type="EMBL" id="BAAAZD010000001">
    <property type="protein sequence ID" value="GAA3998356.1"/>
    <property type="molecule type" value="Genomic_DNA"/>
</dbReference>
<protein>
    <submittedName>
        <fullName evidence="1">Uncharacterized protein</fullName>
    </submittedName>
</protein>
<comment type="caution">
    <text evidence="1">The sequence shown here is derived from an EMBL/GenBank/DDBJ whole genome shotgun (WGS) entry which is preliminary data.</text>
</comment>